<dbReference type="InterPro" id="IPR050469">
    <property type="entry name" value="Diguanylate_Cyclase"/>
</dbReference>
<comment type="catalytic activity">
    <reaction evidence="2">
        <text>2 GTP = 3',3'-c-di-GMP + 2 diphosphate</text>
        <dbReference type="Rhea" id="RHEA:24898"/>
        <dbReference type="ChEBI" id="CHEBI:33019"/>
        <dbReference type="ChEBI" id="CHEBI:37565"/>
        <dbReference type="ChEBI" id="CHEBI:58805"/>
        <dbReference type="EC" id="2.7.7.65"/>
    </reaction>
</comment>
<evidence type="ECO:0000313" key="6">
    <source>
        <dbReference type="Proteomes" id="UP000305417"/>
    </source>
</evidence>
<comment type="caution">
    <text evidence="5">The sequence shown here is derived from an EMBL/GenBank/DDBJ whole genome shotgun (WGS) entry which is preliminary data.</text>
</comment>
<name>A0ABY2V2X3_9BACT</name>
<dbReference type="InterPro" id="IPR015168">
    <property type="entry name" value="SsuA/THI5"/>
</dbReference>
<dbReference type="Pfam" id="PF00497">
    <property type="entry name" value="SBP_bac_3"/>
    <property type="match status" value="1"/>
</dbReference>
<keyword evidence="3" id="KW-0472">Membrane</keyword>
<evidence type="ECO:0000259" key="4">
    <source>
        <dbReference type="PROSITE" id="PS50887"/>
    </source>
</evidence>
<keyword evidence="3" id="KW-1133">Transmembrane helix</keyword>
<keyword evidence="6" id="KW-1185">Reference proteome</keyword>
<dbReference type="InterPro" id="IPR029787">
    <property type="entry name" value="Nucleotide_cyclase"/>
</dbReference>
<feature type="domain" description="GGDEF" evidence="4">
    <location>
        <begin position="625"/>
        <end position="755"/>
    </location>
</feature>
<dbReference type="InterPro" id="IPR001638">
    <property type="entry name" value="Solute-binding_3/MltF_N"/>
</dbReference>
<dbReference type="PANTHER" id="PTHR45138">
    <property type="entry name" value="REGULATORY COMPONENTS OF SENSORY TRANSDUCTION SYSTEM"/>
    <property type="match status" value="1"/>
</dbReference>
<dbReference type="NCBIfam" id="TIGR00254">
    <property type="entry name" value="GGDEF"/>
    <property type="match status" value="1"/>
</dbReference>
<evidence type="ECO:0000313" key="5">
    <source>
        <dbReference type="EMBL" id="TLS96310.1"/>
    </source>
</evidence>
<dbReference type="InterPro" id="IPR043128">
    <property type="entry name" value="Rev_trsase/Diguanyl_cyclase"/>
</dbReference>
<dbReference type="SUPFAM" id="SSF55073">
    <property type="entry name" value="Nucleotide cyclase"/>
    <property type="match status" value="1"/>
</dbReference>
<keyword evidence="3" id="KW-0812">Transmembrane</keyword>
<dbReference type="CDD" id="cd01949">
    <property type="entry name" value="GGDEF"/>
    <property type="match status" value="1"/>
</dbReference>
<dbReference type="Gene3D" id="3.30.70.270">
    <property type="match status" value="1"/>
</dbReference>
<reference evidence="5 6" key="1">
    <citation type="submission" date="2019-05" db="EMBL/GenBank/DDBJ databases">
        <title>Arcobacter cibarius and Arcobacter thereius providing challenges in identification an antibiotic susceptibility and Quinolone resistance.</title>
        <authorList>
            <person name="Busch A."/>
            <person name="Hanel I."/>
            <person name="Hotzel H."/>
            <person name="Tomaso H."/>
        </authorList>
    </citation>
    <scope>NUCLEOTIDE SEQUENCE [LARGE SCALE GENOMIC DNA]</scope>
    <source>
        <strain evidence="5 6">16CS0831-2</strain>
    </source>
</reference>
<evidence type="ECO:0000256" key="1">
    <source>
        <dbReference type="ARBA" id="ARBA00012528"/>
    </source>
</evidence>
<dbReference type="PROSITE" id="PS50887">
    <property type="entry name" value="GGDEF"/>
    <property type="match status" value="1"/>
</dbReference>
<dbReference type="Pfam" id="PF00990">
    <property type="entry name" value="GGDEF"/>
    <property type="match status" value="1"/>
</dbReference>
<dbReference type="PANTHER" id="PTHR45138:SF9">
    <property type="entry name" value="DIGUANYLATE CYCLASE DGCM-RELATED"/>
    <property type="match status" value="1"/>
</dbReference>
<dbReference type="Proteomes" id="UP000305417">
    <property type="component" value="Unassembled WGS sequence"/>
</dbReference>
<dbReference type="Pfam" id="PF09084">
    <property type="entry name" value="NMT1"/>
    <property type="match status" value="1"/>
</dbReference>
<feature type="transmembrane region" description="Helical" evidence="3">
    <location>
        <begin position="562"/>
        <end position="579"/>
    </location>
</feature>
<evidence type="ECO:0000256" key="2">
    <source>
        <dbReference type="ARBA" id="ARBA00034247"/>
    </source>
</evidence>
<dbReference type="SMART" id="SM00267">
    <property type="entry name" value="GGDEF"/>
    <property type="match status" value="1"/>
</dbReference>
<dbReference type="Gene3D" id="3.40.190.10">
    <property type="entry name" value="Periplasmic binding protein-like II"/>
    <property type="match status" value="4"/>
</dbReference>
<evidence type="ECO:0000256" key="3">
    <source>
        <dbReference type="SAM" id="Phobius"/>
    </source>
</evidence>
<dbReference type="EC" id="2.7.7.65" evidence="1"/>
<protein>
    <recommendedName>
        <fullName evidence="1">diguanylate cyclase</fullName>
        <ecNumber evidence="1">2.7.7.65</ecNumber>
    </recommendedName>
</protein>
<accession>A0ABY2V2X3</accession>
<dbReference type="RefSeq" id="WP_138109113.1">
    <property type="nucleotide sequence ID" value="NZ_VBUC01000032.1"/>
</dbReference>
<organism evidence="5 6">
    <name type="scientific">Aliarcobacter cibarius</name>
    <dbReference type="NCBI Taxonomy" id="255507"/>
    <lineage>
        <taxon>Bacteria</taxon>
        <taxon>Pseudomonadati</taxon>
        <taxon>Campylobacterota</taxon>
        <taxon>Epsilonproteobacteria</taxon>
        <taxon>Campylobacterales</taxon>
        <taxon>Arcobacteraceae</taxon>
        <taxon>Aliarcobacter</taxon>
    </lineage>
</organism>
<dbReference type="EMBL" id="VBUC01000032">
    <property type="protein sequence ID" value="TLS96310.1"/>
    <property type="molecule type" value="Genomic_DNA"/>
</dbReference>
<proteinExistence type="predicted"/>
<dbReference type="SUPFAM" id="SSF53850">
    <property type="entry name" value="Periplasmic binding protein-like II"/>
    <property type="match status" value="2"/>
</dbReference>
<dbReference type="SMART" id="SM00062">
    <property type="entry name" value="PBPb"/>
    <property type="match status" value="1"/>
</dbReference>
<dbReference type="CDD" id="cd13708">
    <property type="entry name" value="PBP2_BvgS_like_1"/>
    <property type="match status" value="1"/>
</dbReference>
<dbReference type="InterPro" id="IPR000160">
    <property type="entry name" value="GGDEF_dom"/>
</dbReference>
<sequence>MKFTLLIFILLTNLIYAKTLDKVSIQFNWKYQFEFAGFIAAKEKGFYNDVNLEVEFKEYDLQTDIMYDVLNQKTTYGISNSNVVLDKSKIAPIVLLATYLQKSPLVLVTQPSIKHPNQLIGKTIMGGKDELKYSSIALLFSHFGINNINSGFNSNKYDLNDFIEGKVDAITAFRSNQLYELDKKGISYNIIDPIDYGFVVNALNLYTSKKEALENKNRTLKFIEATNKGWEYALNNSEEIVDILISKYKVEKSKEALLYEAKIIKELVMRDLYPIGKVSSDLGKRLLKQLIYSGAIDQNQKIEPIFFDNDFERNINDFFLTKSQRNYLENKKIINLCVDPDWYPIEYVKDKKLYGFTSDIVKLFQEQIQTKIDLVLTKDWNESLEAAKNRQCDIISGISADFEREKFLNFTQPLLSLPILMATQNDKPFIQDISLIKEKVGILKGHFALSYLKEKFPNIEWIEVSSMNIGLKLVERNEIYGFIDNSLVLSSTIQKEFANSLKIGYRFDIEDRISIGIRNDEPILYEIFNNLVNDLDEEKKQLFLNNWTKIVEQVGIFTSKEIVIFSIVITLFLFSLMFYQIKLKKLNKELEKLSSTDKLTGLNNRFEIDKKLILEKEKVNRNNKYSCSLILIDVDHFKKINDTLGHLAGDEILKEVSNLFINNFRKTDAIGRWGGEEFMIILPFTTKKQAEIVAENIRVAVENKIFSQKINDPVTISLGVGELLRNKTIEQTLYSIDKALYIAKEKGRNKIEVTS</sequence>
<gene>
    <name evidence="5" type="ORF">FE247_09955</name>
</gene>